<dbReference type="InterPro" id="IPR009061">
    <property type="entry name" value="DNA-bd_dom_put_sf"/>
</dbReference>
<dbReference type="AlphaFoldDB" id="A0A6J4TDM5"/>
<dbReference type="SUPFAM" id="SSF46955">
    <property type="entry name" value="Putative DNA-binding domain"/>
    <property type="match status" value="1"/>
</dbReference>
<dbReference type="Gene3D" id="1.10.1660.10">
    <property type="match status" value="1"/>
</dbReference>
<reference evidence="2" key="1">
    <citation type="submission" date="2020-02" db="EMBL/GenBank/DDBJ databases">
        <authorList>
            <person name="Meier V. D."/>
        </authorList>
    </citation>
    <scope>NUCLEOTIDE SEQUENCE</scope>
    <source>
        <strain evidence="2">AVDCRST_MAG53</strain>
    </source>
</reference>
<gene>
    <name evidence="2" type="ORF">AVDCRST_MAG53-3231</name>
</gene>
<name>A0A6J4TDM5_9ACTN</name>
<evidence type="ECO:0000313" key="2">
    <source>
        <dbReference type="EMBL" id="CAA9519914.1"/>
    </source>
</evidence>
<dbReference type="InterPro" id="IPR000551">
    <property type="entry name" value="MerR-type_HTH_dom"/>
</dbReference>
<dbReference type="Pfam" id="PF00376">
    <property type="entry name" value="MerR"/>
    <property type="match status" value="1"/>
</dbReference>
<dbReference type="GO" id="GO:0006355">
    <property type="term" value="P:regulation of DNA-templated transcription"/>
    <property type="evidence" value="ECO:0007669"/>
    <property type="project" value="InterPro"/>
</dbReference>
<protein>
    <recommendedName>
        <fullName evidence="1">HTH merR-type domain-containing protein</fullName>
    </recommendedName>
</protein>
<dbReference type="EMBL" id="CADCVR010000100">
    <property type="protein sequence ID" value="CAA9519914.1"/>
    <property type="molecule type" value="Genomic_DNA"/>
</dbReference>
<feature type="domain" description="HTH merR-type" evidence="1">
    <location>
        <begin position="6"/>
        <end position="54"/>
    </location>
</feature>
<proteinExistence type="predicted"/>
<dbReference type="SMART" id="SM00422">
    <property type="entry name" value="HTH_MERR"/>
    <property type="match status" value="1"/>
</dbReference>
<organism evidence="2">
    <name type="scientific">uncultured Solirubrobacteraceae bacterium</name>
    <dbReference type="NCBI Taxonomy" id="1162706"/>
    <lineage>
        <taxon>Bacteria</taxon>
        <taxon>Bacillati</taxon>
        <taxon>Actinomycetota</taxon>
        <taxon>Thermoleophilia</taxon>
        <taxon>Solirubrobacterales</taxon>
        <taxon>Solirubrobacteraceae</taxon>
        <taxon>environmental samples</taxon>
    </lineage>
</organism>
<accession>A0A6J4TDM5</accession>
<dbReference type="PROSITE" id="PS50937">
    <property type="entry name" value="HTH_MERR_2"/>
    <property type="match status" value="1"/>
</dbReference>
<dbReference type="GO" id="GO:0003677">
    <property type="term" value="F:DNA binding"/>
    <property type="evidence" value="ECO:0007669"/>
    <property type="project" value="InterPro"/>
</dbReference>
<dbReference type="CDD" id="cd01653">
    <property type="entry name" value="GATase1"/>
    <property type="match status" value="1"/>
</dbReference>
<sequence>MLFDVEIRTTTAAALLGVSPSTLRTWERRYGFPQPRRSTGGHRQYERAVVEALRDAYAETGHAASAVELARTRGGGPAPPSRARLRAALTAFDEDAAGRVVAEALAARALEVVVEELVLTGVDGLAPDTPERALGHRWAAGWLAAQRRLAPPACRPEGVLVLDAGGSDVLHVAGLELALRRSGLRVLVLPVALDPVRLQRAVTVLDPVLVVLGGRGAALDAVGRAVFASRRGRGERVAVCDFRGAVKGSSTVPRVGPGLLDAREAVLAMVGQRTVGQDVPEVAPTPRRGRLRAAG</sequence>
<evidence type="ECO:0000259" key="1">
    <source>
        <dbReference type="PROSITE" id="PS50937"/>
    </source>
</evidence>